<gene>
    <name evidence="1" type="ORF">ROA7450_01473</name>
</gene>
<accession>A0A1X6YVI3</accession>
<evidence type="ECO:0000313" key="1">
    <source>
        <dbReference type="EMBL" id="SLN32401.1"/>
    </source>
</evidence>
<dbReference type="AlphaFoldDB" id="A0A1X6YVI3"/>
<sequence>MISVSNIQTRQSENRRVTRCNISGAGLPEQLVFDGTTNRILPASPTRQDWIAVALIYPAMLRGQPLHIDGPVSPTLLFNLNNDIQALLQYFNPELSKVTVTAHPTSLKSAAQGTDTGTGFSAGVDSFATLATFTEPNTPPFYRLSSLSTFNVGAMGSVSASAPLYHRYSQRVRNFASQHQLNWNTLDSNLADFYFEASANFVRTSCLRNAAAALFFQDLHKCYLYSSSYPYPDTNKSHDELGYLESVLLPLLSTENITFPLAGAGLKRTEKISKVAQFRPAHKALDVCVAPARTRMSSVQINCSRCRKCTRTMLNLDILGNLSAFSDVFDIAFFHRNRSAIIKEYEIGALKGWPLDLDVIELMRRTEYEGRLTIPAQLELTAHKAKTILRRVIPLTA</sequence>
<reference evidence="1 2" key="1">
    <citation type="submission" date="2017-03" db="EMBL/GenBank/DDBJ databases">
        <authorList>
            <person name="Afonso C.L."/>
            <person name="Miller P.J."/>
            <person name="Scott M.A."/>
            <person name="Spackman E."/>
            <person name="Goraichik I."/>
            <person name="Dimitrov K.M."/>
            <person name="Suarez D.L."/>
            <person name="Swayne D.E."/>
        </authorList>
    </citation>
    <scope>NUCLEOTIDE SEQUENCE [LARGE SCALE GENOMIC DNA]</scope>
    <source>
        <strain evidence="1 2">CECT 7450</strain>
    </source>
</reference>
<organism evidence="1 2">
    <name type="scientific">Roseovarius albus</name>
    <dbReference type="NCBI Taxonomy" id="1247867"/>
    <lineage>
        <taxon>Bacteria</taxon>
        <taxon>Pseudomonadati</taxon>
        <taxon>Pseudomonadota</taxon>
        <taxon>Alphaproteobacteria</taxon>
        <taxon>Rhodobacterales</taxon>
        <taxon>Roseobacteraceae</taxon>
        <taxon>Roseovarius</taxon>
    </lineage>
</organism>
<evidence type="ECO:0000313" key="2">
    <source>
        <dbReference type="Proteomes" id="UP000193061"/>
    </source>
</evidence>
<proteinExistence type="predicted"/>
<dbReference type="EMBL" id="FWFX01000003">
    <property type="protein sequence ID" value="SLN32401.1"/>
    <property type="molecule type" value="Genomic_DNA"/>
</dbReference>
<name>A0A1X6YVI3_9RHOB</name>
<keyword evidence="2" id="KW-1185">Reference proteome</keyword>
<protein>
    <submittedName>
        <fullName evidence="1">Uncharacterized protein</fullName>
    </submittedName>
</protein>
<dbReference type="Proteomes" id="UP000193061">
    <property type="component" value="Unassembled WGS sequence"/>
</dbReference>